<dbReference type="Proteomes" id="UP001500393">
    <property type="component" value="Unassembled WGS sequence"/>
</dbReference>
<dbReference type="InterPro" id="IPR001480">
    <property type="entry name" value="Bulb-type_lectin_dom"/>
</dbReference>
<evidence type="ECO:0000313" key="4">
    <source>
        <dbReference type="Proteomes" id="UP001500393"/>
    </source>
</evidence>
<sequence>MSPRWPWVPPPAAPCLLATVLDTATPSSAATTSTTAGSSESGTTAVSSFLTRGQYLKPGQYRRSPNGVYALVMQADGNLVLIKGRTAIWSSQTYRKASTVVMQHDGNLAIISGRTPVWATNTAGSTGAYLAVQNESNLVMYNVRNKAVWLRAMVLGTLGAGRVMNPLPILYSMNRIYRLQMQPDGNLVLVKYGKTPLWSTRTASRGPFAAMQADGNLVVYSATKRALWTSRTSARVPSCRCRTTATW</sequence>
<gene>
    <name evidence="3" type="ORF">GCM10009789_38920</name>
</gene>
<dbReference type="InterPro" id="IPR036426">
    <property type="entry name" value="Bulb-type_lectin_dom_sf"/>
</dbReference>
<accession>A0ABN2DNE9</accession>
<keyword evidence="1" id="KW-0732">Signal</keyword>
<feature type="signal peptide" evidence="1">
    <location>
        <begin position="1"/>
        <end position="29"/>
    </location>
</feature>
<proteinExistence type="predicted"/>
<dbReference type="Gene3D" id="2.90.10.10">
    <property type="entry name" value="Bulb-type lectin domain"/>
    <property type="match status" value="2"/>
</dbReference>
<feature type="domain" description="Bulb-type lectin" evidence="2">
    <location>
        <begin position="47"/>
        <end position="153"/>
    </location>
</feature>
<keyword evidence="4" id="KW-1185">Reference proteome</keyword>
<reference evidence="3 4" key="1">
    <citation type="journal article" date="2019" name="Int. J. Syst. Evol. Microbiol.">
        <title>The Global Catalogue of Microorganisms (GCM) 10K type strain sequencing project: providing services to taxonomists for standard genome sequencing and annotation.</title>
        <authorList>
            <consortium name="The Broad Institute Genomics Platform"/>
            <consortium name="The Broad Institute Genome Sequencing Center for Infectious Disease"/>
            <person name="Wu L."/>
            <person name="Ma J."/>
        </authorList>
    </citation>
    <scope>NUCLEOTIDE SEQUENCE [LARGE SCALE GENOMIC DNA]</scope>
    <source>
        <strain evidence="3 4">JCM 14969</strain>
    </source>
</reference>
<evidence type="ECO:0000259" key="2">
    <source>
        <dbReference type="PROSITE" id="PS50927"/>
    </source>
</evidence>
<dbReference type="SMART" id="SM00108">
    <property type="entry name" value="B_lectin"/>
    <property type="match status" value="1"/>
</dbReference>
<dbReference type="EMBL" id="BAAAOS010000020">
    <property type="protein sequence ID" value="GAA1581267.1"/>
    <property type="molecule type" value="Genomic_DNA"/>
</dbReference>
<evidence type="ECO:0000313" key="3">
    <source>
        <dbReference type="EMBL" id="GAA1581267.1"/>
    </source>
</evidence>
<dbReference type="SUPFAM" id="SSF51110">
    <property type="entry name" value="alpha-D-mannose-specific plant lectins"/>
    <property type="match status" value="2"/>
</dbReference>
<dbReference type="Gene3D" id="2.90.10.30">
    <property type="match status" value="1"/>
</dbReference>
<evidence type="ECO:0000256" key="1">
    <source>
        <dbReference type="SAM" id="SignalP"/>
    </source>
</evidence>
<dbReference type="PROSITE" id="PS50927">
    <property type="entry name" value="BULB_LECTIN"/>
    <property type="match status" value="2"/>
</dbReference>
<feature type="domain" description="Bulb-type lectin" evidence="2">
    <location>
        <begin position="155"/>
        <end position="247"/>
    </location>
</feature>
<name>A0ABN2DNE9_9ACTN</name>
<feature type="chain" id="PRO_5046018925" description="Bulb-type lectin domain-containing protein" evidence="1">
    <location>
        <begin position="30"/>
        <end position="247"/>
    </location>
</feature>
<comment type="caution">
    <text evidence="3">The sequence shown here is derived from an EMBL/GenBank/DDBJ whole genome shotgun (WGS) entry which is preliminary data.</text>
</comment>
<organism evidence="3 4">
    <name type="scientific">Kribbella sancticallisti</name>
    <dbReference type="NCBI Taxonomy" id="460087"/>
    <lineage>
        <taxon>Bacteria</taxon>
        <taxon>Bacillati</taxon>
        <taxon>Actinomycetota</taxon>
        <taxon>Actinomycetes</taxon>
        <taxon>Propionibacteriales</taxon>
        <taxon>Kribbellaceae</taxon>
        <taxon>Kribbella</taxon>
    </lineage>
</organism>
<protein>
    <recommendedName>
        <fullName evidence="2">Bulb-type lectin domain-containing protein</fullName>
    </recommendedName>
</protein>